<dbReference type="AlphaFoldDB" id="A0A565C8F1"/>
<sequence length="180" mass="20752">MMISTECKRKEYTTLIKVRYSPWHGARGIGGKNFPVRMEAHLRVFFSPLAVLGESKLSVSPDSKYEDGHSRRVNDDGLTPHGLFLQTHHREEIPFHRLYTGKVSLCRDPHPSPPPLHRGGVSSQWLQRPTCVKPQLPLPFNRVVLVQGSIGLRNHRHHRRYRRDRPSVRRPTLGLAHEKI</sequence>
<dbReference type="Proteomes" id="UP000489600">
    <property type="component" value="Unassembled WGS sequence"/>
</dbReference>
<organism evidence="2 3">
    <name type="scientific">Arabis nemorensis</name>
    <dbReference type="NCBI Taxonomy" id="586526"/>
    <lineage>
        <taxon>Eukaryota</taxon>
        <taxon>Viridiplantae</taxon>
        <taxon>Streptophyta</taxon>
        <taxon>Embryophyta</taxon>
        <taxon>Tracheophyta</taxon>
        <taxon>Spermatophyta</taxon>
        <taxon>Magnoliopsida</taxon>
        <taxon>eudicotyledons</taxon>
        <taxon>Gunneridae</taxon>
        <taxon>Pentapetalae</taxon>
        <taxon>rosids</taxon>
        <taxon>malvids</taxon>
        <taxon>Brassicales</taxon>
        <taxon>Brassicaceae</taxon>
        <taxon>Arabideae</taxon>
        <taxon>Arabis</taxon>
    </lineage>
</organism>
<gene>
    <name evidence="2" type="ORF">ANE_LOCUS20273</name>
</gene>
<evidence type="ECO:0000256" key="1">
    <source>
        <dbReference type="SAM" id="MobiDB-lite"/>
    </source>
</evidence>
<reference evidence="2" key="1">
    <citation type="submission" date="2019-07" db="EMBL/GenBank/DDBJ databases">
        <authorList>
            <person name="Dittberner H."/>
        </authorList>
    </citation>
    <scope>NUCLEOTIDE SEQUENCE [LARGE SCALE GENOMIC DNA]</scope>
</reference>
<feature type="region of interest" description="Disordered" evidence="1">
    <location>
        <begin position="157"/>
        <end position="180"/>
    </location>
</feature>
<comment type="caution">
    <text evidence="2">The sequence shown here is derived from an EMBL/GenBank/DDBJ whole genome shotgun (WGS) entry which is preliminary data.</text>
</comment>
<protein>
    <submittedName>
        <fullName evidence="2">Uncharacterized protein</fullName>
    </submittedName>
</protein>
<proteinExistence type="predicted"/>
<keyword evidence="3" id="KW-1185">Reference proteome</keyword>
<dbReference type="EMBL" id="CABITT030000007">
    <property type="protein sequence ID" value="VVB09829.1"/>
    <property type="molecule type" value="Genomic_DNA"/>
</dbReference>
<evidence type="ECO:0000313" key="3">
    <source>
        <dbReference type="Proteomes" id="UP000489600"/>
    </source>
</evidence>
<accession>A0A565C8F1</accession>
<evidence type="ECO:0000313" key="2">
    <source>
        <dbReference type="EMBL" id="VVB09829.1"/>
    </source>
</evidence>
<name>A0A565C8F1_9BRAS</name>